<organism evidence="1 2">
    <name type="scientific">Fusarium decemcellulare</name>
    <dbReference type="NCBI Taxonomy" id="57161"/>
    <lineage>
        <taxon>Eukaryota</taxon>
        <taxon>Fungi</taxon>
        <taxon>Dikarya</taxon>
        <taxon>Ascomycota</taxon>
        <taxon>Pezizomycotina</taxon>
        <taxon>Sordariomycetes</taxon>
        <taxon>Hypocreomycetidae</taxon>
        <taxon>Hypocreales</taxon>
        <taxon>Nectriaceae</taxon>
        <taxon>Fusarium</taxon>
        <taxon>Fusarium decemcellulare species complex</taxon>
    </lineage>
</organism>
<dbReference type="Proteomes" id="UP001148629">
    <property type="component" value="Unassembled WGS sequence"/>
</dbReference>
<proteinExistence type="predicted"/>
<gene>
    <name evidence="1" type="ORF">NM208_g4992</name>
</gene>
<sequence length="484" mass="53777">MPSSFISIWLYFGCLGNLPRGPGPRIRYEARTAIVYCTGPLGAGFYAFFLGFFPSLSILNSSSGMSTDALFTAVSVALGISATCVVMIFPYLFHQSKGCSKCFMGPEYRNPGRGNIEVLGQLQQFQFHLYFVNAETYSSAYANLTLPAPTNPKSSGCDEQKPRCQNCTIHGASCVYGRTEKSASAPTCSRTSSEARSPGAGFDDLAFSARHMMLLHHFTTSTASTLHSDVNLKVLWQVEVPRIGLSFQFLMQAILAVSSIHLAHLKPDEWRIHWSQGIELYQVALTGANKEMQRASDENRAALFLFSALTCYFSLSRSCCGDRVSSPTIEEDDDFLEWVFLFRGTRSLITPPGAAPLELGPLAPMIEIGKGRVRLLNTLLAKDPMELKALGDLQAEIRNRVAEGTELAAYNDAIHLLRRSYTAVHHQLPGCLQNTDIFIWLFEVSHEFISLLRLRKPIAMALFACFSVLFRQLRSVWWVGNWSD</sequence>
<accession>A0ACC1SII7</accession>
<protein>
    <submittedName>
        <fullName evidence="1">Uncharacterized protein</fullName>
    </submittedName>
</protein>
<evidence type="ECO:0000313" key="2">
    <source>
        <dbReference type="Proteomes" id="UP001148629"/>
    </source>
</evidence>
<dbReference type="EMBL" id="JANRMS010000399">
    <property type="protein sequence ID" value="KAJ3540592.1"/>
    <property type="molecule type" value="Genomic_DNA"/>
</dbReference>
<comment type="caution">
    <text evidence="1">The sequence shown here is derived from an EMBL/GenBank/DDBJ whole genome shotgun (WGS) entry which is preliminary data.</text>
</comment>
<evidence type="ECO:0000313" key="1">
    <source>
        <dbReference type="EMBL" id="KAJ3540592.1"/>
    </source>
</evidence>
<name>A0ACC1SII7_9HYPO</name>
<keyword evidence="2" id="KW-1185">Reference proteome</keyword>
<reference evidence="1" key="1">
    <citation type="submission" date="2022-08" db="EMBL/GenBank/DDBJ databases">
        <title>Genome Sequence of Fusarium decemcellulare.</title>
        <authorList>
            <person name="Buettner E."/>
        </authorList>
    </citation>
    <scope>NUCLEOTIDE SEQUENCE</scope>
    <source>
        <strain evidence="1">Babe19</strain>
    </source>
</reference>